<comment type="catalytic activity">
    <reaction evidence="11">
        <text>12-(9Z-octadecenoyloxy)-octadecanoate + H2O = 12-hydroxyoctadecanoate + (9Z)-octadecenoate + H(+)</text>
        <dbReference type="Rhea" id="RHEA:52060"/>
        <dbReference type="ChEBI" id="CHEBI:15377"/>
        <dbReference type="ChEBI" id="CHEBI:15378"/>
        <dbReference type="ChEBI" id="CHEBI:30823"/>
        <dbReference type="ChEBI" id="CHEBI:84201"/>
        <dbReference type="ChEBI" id="CHEBI:136302"/>
    </reaction>
    <physiologicalReaction direction="left-to-right" evidence="11">
        <dbReference type="Rhea" id="RHEA:52061"/>
    </physiologicalReaction>
</comment>
<reference evidence="18 19" key="1">
    <citation type="submission" date="2024-03" db="EMBL/GenBank/DDBJ databases">
        <title>The genome assembly and annotation of the cricket Gryllus longicercus Weissman &amp; Gray.</title>
        <authorList>
            <person name="Szrajer S."/>
            <person name="Gray D."/>
            <person name="Ylla G."/>
        </authorList>
    </citation>
    <scope>NUCLEOTIDE SEQUENCE [LARGE SCALE GENOMIC DNA]</scope>
    <source>
        <strain evidence="18">DAG 2021-001</strain>
        <tissue evidence="18">Whole body minus gut</tissue>
    </source>
</reference>
<evidence type="ECO:0000256" key="14">
    <source>
        <dbReference type="ARBA" id="ARBA00049296"/>
    </source>
</evidence>
<proteinExistence type="inferred from homology"/>
<evidence type="ECO:0008006" key="20">
    <source>
        <dbReference type="Google" id="ProtNLM"/>
    </source>
</evidence>
<evidence type="ECO:0000256" key="2">
    <source>
        <dbReference type="ARBA" id="ARBA00004127"/>
    </source>
</evidence>
<feature type="transmembrane region" description="Helical" evidence="17">
    <location>
        <begin position="205"/>
        <end position="225"/>
    </location>
</feature>
<comment type="similarity">
    <text evidence="3">Belongs to the AIG1 family.</text>
</comment>
<comment type="catalytic activity">
    <reaction evidence="9">
        <text>9-hexadecanoyloxy-octadecanoate + H2O = 9-hydroxy-octadecanoate + hexadecanoate + H(+)</text>
        <dbReference type="Rhea" id="RHEA:52052"/>
        <dbReference type="ChEBI" id="CHEBI:7896"/>
        <dbReference type="ChEBI" id="CHEBI:15377"/>
        <dbReference type="ChEBI" id="CHEBI:15378"/>
        <dbReference type="ChEBI" id="CHEBI:83670"/>
        <dbReference type="ChEBI" id="CHEBI:136286"/>
    </reaction>
    <physiologicalReaction direction="left-to-right" evidence="9">
        <dbReference type="Rhea" id="RHEA:52053"/>
    </physiologicalReaction>
</comment>
<dbReference type="PANTHER" id="PTHR10989:SF16">
    <property type="entry name" value="AT02829P-RELATED"/>
    <property type="match status" value="1"/>
</dbReference>
<evidence type="ECO:0000256" key="6">
    <source>
        <dbReference type="ARBA" id="ARBA00023136"/>
    </source>
</evidence>
<evidence type="ECO:0000256" key="4">
    <source>
        <dbReference type="ARBA" id="ARBA00022692"/>
    </source>
</evidence>
<protein>
    <recommendedName>
        <fullName evidence="20">Androgen-induced gene 1 protein-like</fullName>
    </recommendedName>
</protein>
<evidence type="ECO:0000256" key="16">
    <source>
        <dbReference type="ARBA" id="ARBA00049428"/>
    </source>
</evidence>
<feature type="transmembrane region" description="Helical" evidence="17">
    <location>
        <begin position="169"/>
        <end position="193"/>
    </location>
</feature>
<dbReference type="EMBL" id="JAZDUA010000110">
    <property type="protein sequence ID" value="KAK7867792.1"/>
    <property type="molecule type" value="Genomic_DNA"/>
</dbReference>
<dbReference type="GO" id="GO:0012505">
    <property type="term" value="C:endomembrane system"/>
    <property type="evidence" value="ECO:0007669"/>
    <property type="project" value="UniProtKB-SubCell"/>
</dbReference>
<evidence type="ECO:0000256" key="11">
    <source>
        <dbReference type="ARBA" id="ARBA00048701"/>
    </source>
</evidence>
<comment type="catalytic activity">
    <reaction evidence="15">
        <text>13-(9Z-hexadecenoyloxy)-octadecanoate + H2O = 13-hydroxy-octadecanoate + (9Z)-hexadecenoate + H(+)</text>
        <dbReference type="Rhea" id="RHEA:52076"/>
        <dbReference type="ChEBI" id="CHEBI:15377"/>
        <dbReference type="ChEBI" id="CHEBI:15378"/>
        <dbReference type="ChEBI" id="CHEBI:32372"/>
        <dbReference type="ChEBI" id="CHEBI:136304"/>
        <dbReference type="ChEBI" id="CHEBI:136315"/>
    </reaction>
    <physiologicalReaction direction="left-to-right" evidence="15">
        <dbReference type="Rhea" id="RHEA:52077"/>
    </physiologicalReaction>
</comment>
<keyword evidence="4 17" id="KW-0812">Transmembrane</keyword>
<accession>A0AAN9Z9G2</accession>
<comment type="catalytic activity">
    <reaction evidence="12">
        <text>9-(9Z-octadecenoyloxy)-octadecanoate + H2O = 9-hydroxy-octadecanoate + (9Z)-octadecenoate + H(+)</text>
        <dbReference type="Rhea" id="RHEA:52048"/>
        <dbReference type="ChEBI" id="CHEBI:15377"/>
        <dbReference type="ChEBI" id="CHEBI:15378"/>
        <dbReference type="ChEBI" id="CHEBI:30823"/>
        <dbReference type="ChEBI" id="CHEBI:136282"/>
        <dbReference type="ChEBI" id="CHEBI:136286"/>
    </reaction>
    <physiologicalReaction direction="left-to-right" evidence="12">
        <dbReference type="Rhea" id="RHEA:52049"/>
    </physiologicalReaction>
</comment>
<evidence type="ECO:0000256" key="10">
    <source>
        <dbReference type="ARBA" id="ARBA00048680"/>
    </source>
</evidence>
<evidence type="ECO:0000256" key="3">
    <source>
        <dbReference type="ARBA" id="ARBA00009300"/>
    </source>
</evidence>
<sequence length="247" mass="28602">MEKEVGGSVVSCLRTLVRICACVNHWLGIVYACMYLNVPNFKRNDRLAELGQSKYLTFWDMCLQSLYFTICVLNDIAGSNEIAPKNPPLIRRIKDYMLCTVAFPVSMFVGLTFWGLYAIDRELVFPKALDPYFPSWLNHVMHTNIMIFIVLEMVLSFRKYPTRGNGTGGLTAFMCVYLVWTFIIYFYSGAWVYPVLEVLNWGQRAIFFIVLLLFVNSLYFVGEFVNKTIWGKELRQLERAGSHKRSN</sequence>
<evidence type="ECO:0000256" key="9">
    <source>
        <dbReference type="ARBA" id="ARBA00047863"/>
    </source>
</evidence>
<comment type="caution">
    <text evidence="18">The sequence shown here is derived from an EMBL/GenBank/DDBJ whole genome shotgun (WGS) entry which is preliminary data.</text>
</comment>
<evidence type="ECO:0000256" key="12">
    <source>
        <dbReference type="ARBA" id="ARBA00048800"/>
    </source>
</evidence>
<keyword evidence="5 17" id="KW-1133">Transmembrane helix</keyword>
<dbReference type="PROSITE" id="PS51257">
    <property type="entry name" value="PROKAR_LIPOPROTEIN"/>
    <property type="match status" value="1"/>
</dbReference>
<keyword evidence="6 17" id="KW-0472">Membrane</keyword>
<evidence type="ECO:0000256" key="5">
    <source>
        <dbReference type="ARBA" id="ARBA00022989"/>
    </source>
</evidence>
<dbReference type="Proteomes" id="UP001378592">
    <property type="component" value="Unassembled WGS sequence"/>
</dbReference>
<dbReference type="PANTHER" id="PTHR10989">
    <property type="entry name" value="ANDROGEN-INDUCED PROTEIN 1-RELATED"/>
    <property type="match status" value="1"/>
</dbReference>
<comment type="catalytic activity">
    <reaction evidence="16">
        <text>12-(9Z-hexadecenoyloxy)-octadecanoate + H2O = 12-hydroxyoctadecanoate + (9Z)-hexadecenoate + H(+)</text>
        <dbReference type="Rhea" id="RHEA:52072"/>
        <dbReference type="ChEBI" id="CHEBI:15377"/>
        <dbReference type="ChEBI" id="CHEBI:15378"/>
        <dbReference type="ChEBI" id="CHEBI:32372"/>
        <dbReference type="ChEBI" id="CHEBI:84201"/>
        <dbReference type="ChEBI" id="CHEBI:136312"/>
    </reaction>
    <physiologicalReaction direction="left-to-right" evidence="16">
        <dbReference type="Rhea" id="RHEA:52073"/>
    </physiologicalReaction>
</comment>
<name>A0AAN9Z9G2_9ORTH</name>
<dbReference type="Pfam" id="PF04750">
    <property type="entry name" value="Far-17a_AIG1"/>
    <property type="match status" value="1"/>
</dbReference>
<feature type="transmembrane region" description="Helical" evidence="17">
    <location>
        <begin position="96"/>
        <end position="119"/>
    </location>
</feature>
<feature type="transmembrane region" description="Helical" evidence="17">
    <location>
        <begin position="16"/>
        <end position="38"/>
    </location>
</feature>
<evidence type="ECO:0000256" key="1">
    <source>
        <dbReference type="ARBA" id="ARBA00000923"/>
    </source>
</evidence>
<dbReference type="InterPro" id="IPR006838">
    <property type="entry name" value="ADTRP_AIG1"/>
</dbReference>
<evidence type="ECO:0000313" key="19">
    <source>
        <dbReference type="Proteomes" id="UP001378592"/>
    </source>
</evidence>
<keyword evidence="19" id="KW-1185">Reference proteome</keyword>
<comment type="subcellular location">
    <subcellularLocation>
        <location evidence="2">Endomembrane system</location>
        <topology evidence="2">Multi-pass membrane protein</topology>
    </subcellularLocation>
</comment>
<comment type="catalytic activity">
    <reaction evidence="7">
        <text>12-hexadecanoyloxy-octadecanoate + H2O = 12-hydroxyoctadecanoate + hexadecanoate + H(+)</text>
        <dbReference type="Rhea" id="RHEA:52056"/>
        <dbReference type="ChEBI" id="CHEBI:7896"/>
        <dbReference type="ChEBI" id="CHEBI:15377"/>
        <dbReference type="ChEBI" id="CHEBI:15378"/>
        <dbReference type="ChEBI" id="CHEBI:83677"/>
        <dbReference type="ChEBI" id="CHEBI:84201"/>
    </reaction>
    <physiologicalReaction direction="left-to-right" evidence="7">
        <dbReference type="Rhea" id="RHEA:52057"/>
    </physiologicalReaction>
</comment>
<gene>
    <name evidence="18" type="ORF">R5R35_001208</name>
</gene>
<evidence type="ECO:0000256" key="8">
    <source>
        <dbReference type="ARBA" id="ARBA00047427"/>
    </source>
</evidence>
<evidence type="ECO:0000256" key="17">
    <source>
        <dbReference type="SAM" id="Phobius"/>
    </source>
</evidence>
<comment type="catalytic activity">
    <reaction evidence="1">
        <text>9-(9Z-hexadecenoyloxy)-octadecanoate + H2O = (9Z)-hexadecenoate + 9-hydroxy-octadecanoate + H(+)</text>
        <dbReference type="Rhea" id="RHEA:52068"/>
        <dbReference type="ChEBI" id="CHEBI:15377"/>
        <dbReference type="ChEBI" id="CHEBI:15378"/>
        <dbReference type="ChEBI" id="CHEBI:32372"/>
        <dbReference type="ChEBI" id="CHEBI:136286"/>
        <dbReference type="ChEBI" id="CHEBI:136309"/>
    </reaction>
    <physiologicalReaction direction="left-to-right" evidence="1">
        <dbReference type="Rhea" id="RHEA:52069"/>
    </physiologicalReaction>
</comment>
<comment type="catalytic activity">
    <reaction evidence="13">
        <text>9-octadecanoyloxy-octadecanoate + H2O = 9-hydroxy-octadecanoate + octadecanoate + H(+)</text>
        <dbReference type="Rhea" id="RHEA:52096"/>
        <dbReference type="ChEBI" id="CHEBI:15377"/>
        <dbReference type="ChEBI" id="CHEBI:15378"/>
        <dbReference type="ChEBI" id="CHEBI:25629"/>
        <dbReference type="ChEBI" id="CHEBI:136286"/>
        <dbReference type="ChEBI" id="CHEBI:136373"/>
    </reaction>
    <physiologicalReaction direction="left-to-right" evidence="13">
        <dbReference type="Rhea" id="RHEA:52097"/>
    </physiologicalReaction>
</comment>
<evidence type="ECO:0000256" key="15">
    <source>
        <dbReference type="ARBA" id="ARBA00049322"/>
    </source>
</evidence>
<evidence type="ECO:0000313" key="18">
    <source>
        <dbReference type="EMBL" id="KAK7867792.1"/>
    </source>
</evidence>
<evidence type="ECO:0000256" key="7">
    <source>
        <dbReference type="ARBA" id="ARBA00047368"/>
    </source>
</evidence>
<comment type="catalytic activity">
    <reaction evidence="10">
        <text>12-octadecanoyloxy-octadecanoate + H2O = 12-hydroxyoctadecanoate + octadecanoate + H(+)</text>
        <dbReference type="Rhea" id="RHEA:52080"/>
        <dbReference type="ChEBI" id="CHEBI:15377"/>
        <dbReference type="ChEBI" id="CHEBI:15378"/>
        <dbReference type="ChEBI" id="CHEBI:25629"/>
        <dbReference type="ChEBI" id="CHEBI:84201"/>
        <dbReference type="ChEBI" id="CHEBI:136330"/>
    </reaction>
    <physiologicalReaction direction="left-to-right" evidence="10">
        <dbReference type="Rhea" id="RHEA:52081"/>
    </physiologicalReaction>
</comment>
<comment type="catalytic activity">
    <reaction evidence="14">
        <text>13-(9Z-octadecenoyloxy)-octadecanoate + H2O = 13-hydroxy-octadecanoate + (9Z)-octadecenoate + H(+)</text>
        <dbReference type="Rhea" id="RHEA:52064"/>
        <dbReference type="ChEBI" id="CHEBI:15377"/>
        <dbReference type="ChEBI" id="CHEBI:15378"/>
        <dbReference type="ChEBI" id="CHEBI:30823"/>
        <dbReference type="ChEBI" id="CHEBI:136303"/>
        <dbReference type="ChEBI" id="CHEBI:136304"/>
    </reaction>
    <physiologicalReaction direction="left-to-right" evidence="14">
        <dbReference type="Rhea" id="RHEA:52065"/>
    </physiologicalReaction>
</comment>
<organism evidence="18 19">
    <name type="scientific">Gryllus longicercus</name>
    <dbReference type="NCBI Taxonomy" id="2509291"/>
    <lineage>
        <taxon>Eukaryota</taxon>
        <taxon>Metazoa</taxon>
        <taxon>Ecdysozoa</taxon>
        <taxon>Arthropoda</taxon>
        <taxon>Hexapoda</taxon>
        <taxon>Insecta</taxon>
        <taxon>Pterygota</taxon>
        <taxon>Neoptera</taxon>
        <taxon>Polyneoptera</taxon>
        <taxon>Orthoptera</taxon>
        <taxon>Ensifera</taxon>
        <taxon>Gryllidea</taxon>
        <taxon>Grylloidea</taxon>
        <taxon>Gryllidae</taxon>
        <taxon>Gryllinae</taxon>
        <taxon>Gryllus</taxon>
    </lineage>
</organism>
<dbReference type="AlphaFoldDB" id="A0AAN9Z9G2"/>
<comment type="catalytic activity">
    <reaction evidence="8">
        <text>13-octadecanoyloxy-octadecanoate + H2O = 13-hydroxy-octadecanoate + octadecanoate + H(+)</text>
        <dbReference type="Rhea" id="RHEA:52084"/>
        <dbReference type="ChEBI" id="CHEBI:15377"/>
        <dbReference type="ChEBI" id="CHEBI:15378"/>
        <dbReference type="ChEBI" id="CHEBI:25629"/>
        <dbReference type="ChEBI" id="CHEBI:136304"/>
        <dbReference type="ChEBI" id="CHEBI:136335"/>
    </reaction>
    <physiologicalReaction direction="left-to-right" evidence="8">
        <dbReference type="Rhea" id="RHEA:52085"/>
    </physiologicalReaction>
</comment>
<feature type="transmembrane region" description="Helical" evidence="17">
    <location>
        <begin position="139"/>
        <end position="157"/>
    </location>
</feature>
<dbReference type="GO" id="GO:0016020">
    <property type="term" value="C:membrane"/>
    <property type="evidence" value="ECO:0007669"/>
    <property type="project" value="InterPro"/>
</dbReference>
<evidence type="ECO:0000256" key="13">
    <source>
        <dbReference type="ARBA" id="ARBA00049221"/>
    </source>
</evidence>